<reference evidence="1 2" key="1">
    <citation type="submission" date="2016-03" db="EMBL/GenBank/DDBJ databases">
        <title>EvidentialGene: Evidence-directed Construction of Genes on Genomes.</title>
        <authorList>
            <person name="Gilbert D.G."/>
            <person name="Choi J.-H."/>
            <person name="Mockaitis K."/>
            <person name="Colbourne J."/>
            <person name="Pfrender M."/>
        </authorList>
    </citation>
    <scope>NUCLEOTIDE SEQUENCE [LARGE SCALE GENOMIC DNA]</scope>
    <source>
        <strain evidence="1 2">Xinb3</strain>
        <tissue evidence="1">Complete organism</tissue>
    </source>
</reference>
<evidence type="ECO:0000313" key="1">
    <source>
        <dbReference type="EMBL" id="KZS20861.1"/>
    </source>
</evidence>
<dbReference type="Proteomes" id="UP000076858">
    <property type="component" value="Unassembled WGS sequence"/>
</dbReference>
<comment type="caution">
    <text evidence="1">The sequence shown here is derived from an EMBL/GenBank/DDBJ whole genome shotgun (WGS) entry which is preliminary data.</text>
</comment>
<protein>
    <submittedName>
        <fullName evidence="1">Uncharacterized protein</fullName>
    </submittedName>
</protein>
<keyword evidence="2" id="KW-1185">Reference proteome</keyword>
<proteinExistence type="predicted"/>
<accession>A0A162RXE7</accession>
<dbReference type="AlphaFoldDB" id="A0A162RXE7"/>
<dbReference type="EMBL" id="LRGB01000097">
    <property type="protein sequence ID" value="KZS20861.1"/>
    <property type="molecule type" value="Genomic_DNA"/>
</dbReference>
<sequence length="98" mass="11269">MQVFLACNVERVFVTERTMGCLIHNGVYMSREIFSRYGERKTKSFSYSTWPSIGCEFQEEKKICDEGYLLSTCSSDDRRCRLPADTFDLLSGEPKSVS</sequence>
<evidence type="ECO:0000313" key="2">
    <source>
        <dbReference type="Proteomes" id="UP000076858"/>
    </source>
</evidence>
<gene>
    <name evidence="1" type="ORF">APZ42_012341</name>
</gene>
<organism evidence="1 2">
    <name type="scientific">Daphnia magna</name>
    <dbReference type="NCBI Taxonomy" id="35525"/>
    <lineage>
        <taxon>Eukaryota</taxon>
        <taxon>Metazoa</taxon>
        <taxon>Ecdysozoa</taxon>
        <taxon>Arthropoda</taxon>
        <taxon>Crustacea</taxon>
        <taxon>Branchiopoda</taxon>
        <taxon>Diplostraca</taxon>
        <taxon>Cladocera</taxon>
        <taxon>Anomopoda</taxon>
        <taxon>Daphniidae</taxon>
        <taxon>Daphnia</taxon>
    </lineage>
</organism>
<name>A0A162RXE7_9CRUS</name>